<organism evidence="9 10">
    <name type="scientific">Stegodyphus mimosarum</name>
    <name type="common">African social velvet spider</name>
    <dbReference type="NCBI Taxonomy" id="407821"/>
    <lineage>
        <taxon>Eukaryota</taxon>
        <taxon>Metazoa</taxon>
        <taxon>Ecdysozoa</taxon>
        <taxon>Arthropoda</taxon>
        <taxon>Chelicerata</taxon>
        <taxon>Arachnida</taxon>
        <taxon>Araneae</taxon>
        <taxon>Araneomorphae</taxon>
        <taxon>Entelegynae</taxon>
        <taxon>Eresoidea</taxon>
        <taxon>Eresidae</taxon>
        <taxon>Stegodyphus</taxon>
    </lineage>
</organism>
<evidence type="ECO:0000313" key="9">
    <source>
        <dbReference type="EMBL" id="KFM83179.1"/>
    </source>
</evidence>
<dbReference type="Pfam" id="PF17814">
    <property type="entry name" value="LisH_TPL"/>
    <property type="match status" value="1"/>
</dbReference>
<dbReference type="PANTHER" id="PTHR22838">
    <property type="entry name" value="WD REPEAT PROTEIN 26-RELATED"/>
    <property type="match status" value="1"/>
</dbReference>
<keyword evidence="3" id="KW-0963">Cytoplasm</keyword>
<comment type="subcellular location">
    <subcellularLocation>
        <location evidence="2">Cytoplasm</location>
    </subcellularLocation>
    <subcellularLocation>
        <location evidence="1">Mitochondrion</location>
    </subcellularLocation>
</comment>
<reference evidence="9 10" key="1">
    <citation type="submission" date="2013-11" db="EMBL/GenBank/DDBJ databases">
        <title>Genome sequencing of Stegodyphus mimosarum.</title>
        <authorList>
            <person name="Bechsgaard J."/>
        </authorList>
    </citation>
    <scope>NUCLEOTIDE SEQUENCE [LARGE SCALE GENOMIC DNA]</scope>
</reference>
<dbReference type="EMBL" id="KL813266">
    <property type="protein sequence ID" value="KFM83179.1"/>
    <property type="molecule type" value="Genomic_DNA"/>
</dbReference>
<keyword evidence="10" id="KW-1185">Reference proteome</keyword>
<evidence type="ECO:0000313" key="10">
    <source>
        <dbReference type="Proteomes" id="UP000054359"/>
    </source>
</evidence>
<evidence type="ECO:0000256" key="5">
    <source>
        <dbReference type="ARBA" id="ARBA00022737"/>
    </source>
</evidence>
<proteinExistence type="predicted"/>
<dbReference type="InterPro" id="IPR006594">
    <property type="entry name" value="LisH"/>
</dbReference>
<dbReference type="GO" id="GO:0043161">
    <property type="term" value="P:proteasome-mediated ubiquitin-dependent protein catabolic process"/>
    <property type="evidence" value="ECO:0007669"/>
    <property type="project" value="TreeGrafter"/>
</dbReference>
<dbReference type="AlphaFoldDB" id="A0A087V0P0"/>
<feature type="domain" description="CTLH" evidence="8">
    <location>
        <begin position="81"/>
        <end position="140"/>
    </location>
</feature>
<feature type="region of interest" description="Disordered" evidence="7">
    <location>
        <begin position="1"/>
        <end position="21"/>
    </location>
</feature>
<dbReference type="InterPro" id="IPR051350">
    <property type="entry name" value="WD_repeat-ST_regulator"/>
</dbReference>
<evidence type="ECO:0000256" key="7">
    <source>
        <dbReference type="SAM" id="MobiDB-lite"/>
    </source>
</evidence>
<dbReference type="PANTHER" id="PTHR22838:SF0">
    <property type="entry name" value="WD REPEAT-CONTAINING PROTEIN 26"/>
    <property type="match status" value="1"/>
</dbReference>
<keyword evidence="6" id="KW-0496">Mitochondrion</keyword>
<dbReference type="PROSITE" id="PS50897">
    <property type="entry name" value="CTLH"/>
    <property type="match status" value="1"/>
</dbReference>
<evidence type="ECO:0000256" key="6">
    <source>
        <dbReference type="ARBA" id="ARBA00023128"/>
    </source>
</evidence>
<dbReference type="GO" id="GO:0034657">
    <property type="term" value="C:GID complex"/>
    <property type="evidence" value="ECO:0007669"/>
    <property type="project" value="TreeGrafter"/>
</dbReference>
<dbReference type="SMART" id="SM00668">
    <property type="entry name" value="CTLH"/>
    <property type="match status" value="1"/>
</dbReference>
<feature type="non-terminal residue" evidence="9">
    <location>
        <position position="196"/>
    </location>
</feature>
<dbReference type="GO" id="GO:0005739">
    <property type="term" value="C:mitochondrion"/>
    <property type="evidence" value="ECO:0007669"/>
    <property type="project" value="UniProtKB-SubCell"/>
</dbReference>
<keyword evidence="4" id="KW-0853">WD repeat</keyword>
<protein>
    <submittedName>
        <fullName evidence="9">WD repeat-containing protein 26</fullName>
    </submittedName>
</protein>
<evidence type="ECO:0000256" key="3">
    <source>
        <dbReference type="ARBA" id="ARBA00022490"/>
    </source>
</evidence>
<evidence type="ECO:0000256" key="2">
    <source>
        <dbReference type="ARBA" id="ARBA00004496"/>
    </source>
</evidence>
<name>A0A087V0P0_STEMI</name>
<dbReference type="Proteomes" id="UP000054359">
    <property type="component" value="Unassembled WGS sequence"/>
</dbReference>
<dbReference type="InterPro" id="IPR054532">
    <property type="entry name" value="TPL_SMU1_LisH-like"/>
</dbReference>
<dbReference type="OrthoDB" id="972532at2759"/>
<evidence type="ECO:0000259" key="8">
    <source>
        <dbReference type="PROSITE" id="PS50897"/>
    </source>
</evidence>
<keyword evidence="5" id="KW-0677">Repeat</keyword>
<dbReference type="OMA" id="HNTERIH"/>
<evidence type="ECO:0000256" key="4">
    <source>
        <dbReference type="ARBA" id="ARBA00022574"/>
    </source>
</evidence>
<dbReference type="InterPro" id="IPR006595">
    <property type="entry name" value="CTLH_C"/>
</dbReference>
<accession>A0A087V0P0</accession>
<sequence length="196" mass="22175">MQASNGCHNGESASTSNDLQNGTCTFEDSVEVNGDVHKTIPSKIRSQTDQDIIRLIGQHLRGLGLNRTAEQLMKESGCRLDHPSAAKFQAHVMDGDWPKAEADLGDLKPLLETQHSLIEMKFLLLEQKYLEYLEDGHVLEALQCLRHELTPLRFNTNRVHELSSYMMCSTGDELRRMSHWDGKGTASRQKLMEKLQ</sequence>
<gene>
    <name evidence="9" type="ORF">X975_23346</name>
</gene>
<evidence type="ECO:0000256" key="1">
    <source>
        <dbReference type="ARBA" id="ARBA00004173"/>
    </source>
</evidence>
<dbReference type="STRING" id="407821.A0A087V0P0"/>
<dbReference type="PROSITE" id="PS50896">
    <property type="entry name" value="LISH"/>
    <property type="match status" value="1"/>
</dbReference>